<dbReference type="EMBL" id="CP014323">
    <property type="protein sequence ID" value="AMJ98578.1"/>
    <property type="molecule type" value="Genomic_DNA"/>
</dbReference>
<dbReference type="Proteomes" id="UP000063991">
    <property type="component" value="Chromosome"/>
</dbReference>
<evidence type="ECO:0000313" key="2">
    <source>
        <dbReference type="EMBL" id="AMJ98578.1"/>
    </source>
</evidence>
<dbReference type="AlphaFoldDB" id="A0A126Q2B7"/>
<dbReference type="InterPro" id="IPR008613">
    <property type="entry name" value="Excalibur_Ca-bd_domain"/>
</dbReference>
<dbReference type="Pfam" id="PF05901">
    <property type="entry name" value="Excalibur"/>
    <property type="match status" value="1"/>
</dbReference>
<dbReference type="RefSeq" id="WP_061095116.1">
    <property type="nucleotide sequence ID" value="NZ_CP014323.1"/>
</dbReference>
<evidence type="ECO:0000259" key="1">
    <source>
        <dbReference type="SMART" id="SM00894"/>
    </source>
</evidence>
<protein>
    <recommendedName>
        <fullName evidence="1">Excalibur calcium-binding domain-containing protein</fullName>
    </recommendedName>
</protein>
<reference evidence="2 3" key="1">
    <citation type="submission" date="2015-12" db="EMBL/GenBank/DDBJ databases">
        <authorList>
            <person name="Shamseldin A."/>
            <person name="Moawad H."/>
            <person name="Abd El-Rahim W.M."/>
            <person name="Sadowsky M.J."/>
        </authorList>
    </citation>
    <scope>NUCLEOTIDE SEQUENCE [LARGE SCALE GENOMIC DNA]</scope>
    <source>
        <strain evidence="2 3">D7</strain>
    </source>
</reference>
<proteinExistence type="predicted"/>
<gene>
    <name evidence="2" type="ORF">AVL55_10580</name>
</gene>
<sequence>MRYSILIMFVTLLVIDASNAETWRGLEVAPENRCSPFDRKSQYPYPQSVEDEIVRSMGGKVYGPYTGRYFKTDSETDIEHIVSVSEGHDSGLCKATPEVRIAFATDPLNLTLAAPNVNRCGAGGKCGYDGGEWLPERNKCWFSHSVVAVRKKYGLTIDRAEATSLEEVMSNCSSFEMVYEDTHAEQMDLAGSGASNPLERYDTNNNGKITCAEARSHGITPVKRSHPAYEFMYDRDGDGIVCE</sequence>
<dbReference type="SMART" id="SM00894">
    <property type="entry name" value="Excalibur"/>
    <property type="match status" value="1"/>
</dbReference>
<name>A0A126Q2B7_ALTMA</name>
<accession>A0A126Q2B7</accession>
<organism evidence="2 3">
    <name type="scientific">Alteromonas macleodii</name>
    <name type="common">Pseudoalteromonas macleodii</name>
    <dbReference type="NCBI Taxonomy" id="28108"/>
    <lineage>
        <taxon>Bacteria</taxon>
        <taxon>Pseudomonadati</taxon>
        <taxon>Pseudomonadota</taxon>
        <taxon>Gammaproteobacteria</taxon>
        <taxon>Alteromonadales</taxon>
        <taxon>Alteromonadaceae</taxon>
        <taxon>Alteromonas/Salinimonas group</taxon>
        <taxon>Alteromonas</taxon>
    </lineage>
</organism>
<feature type="domain" description="Excalibur calcium-binding" evidence="1">
    <location>
        <begin position="207"/>
        <end position="243"/>
    </location>
</feature>
<evidence type="ECO:0000313" key="3">
    <source>
        <dbReference type="Proteomes" id="UP000063991"/>
    </source>
</evidence>
<dbReference type="OrthoDB" id="6289540at2"/>